<evidence type="ECO:0000256" key="6">
    <source>
        <dbReference type="PIRSR" id="PIRSR601548-3"/>
    </source>
</evidence>
<dbReference type="InterPro" id="IPR001548">
    <property type="entry name" value="Peptidase_M2"/>
</dbReference>
<keyword evidence="6 10" id="KW-0862">Zinc</keyword>
<feature type="disulfide bond" evidence="7">
    <location>
        <begin position="416"/>
        <end position="428"/>
    </location>
</feature>
<dbReference type="GO" id="GO:0006508">
    <property type="term" value="P:proteolysis"/>
    <property type="evidence" value="ECO:0007669"/>
    <property type="project" value="UniProtKB-KW"/>
</dbReference>
<evidence type="ECO:0000256" key="9">
    <source>
        <dbReference type="PROSITE-ProRule" id="PRU01355"/>
    </source>
</evidence>
<dbReference type="PRINTS" id="PR00791">
    <property type="entry name" value="PEPDIPTASEA"/>
</dbReference>
<keyword evidence="10" id="KW-0121">Carboxypeptidase</keyword>
<proteinExistence type="inferred from homology"/>
<keyword evidence="6 10" id="KW-0479">Metal-binding</keyword>
<dbReference type="PANTHER" id="PTHR10514">
    <property type="entry name" value="ANGIOTENSIN-CONVERTING ENZYME"/>
    <property type="match status" value="1"/>
</dbReference>
<keyword evidence="12" id="KW-1185">Reference proteome</keyword>
<dbReference type="PROSITE" id="PS52011">
    <property type="entry name" value="PEPTIDASE_M2"/>
    <property type="match status" value="1"/>
</dbReference>
<keyword evidence="4 10" id="KW-0325">Glycoprotein</keyword>
<name>A0A5N5SKS5_9CRUS</name>
<sequence>MTTVLGSDALPHEERIEFEELLQNMTAAYSEAKICPYNPDKANDQTFLKRPRRTFVRKINDFRNYVFLEENYQLQSQFTRNNDSSDYKDRTEDVCLPTLRLEPDLEHIMAKSRNPEELLYVWRAWREASGRPLRRQYSRFIEISNKAARLNGFKSTTDFWQRDYESDNLNVELDRIWDEIKPFYEQLHAYVRRKLKERYGDQYFGSDGTIPVHLLGNMWGKSWVNLLNITIPFANWSFLDLTLNMVRQNYTPTVIYKTAEDFYLSLGFNALPKSFWLRSIDGANPGFHEAVSDAIALSVATPSYMAKNGLLSTDVLTYKDNINSLFTTALNKIVYLPFALVADKWRWKVFDREVQFRDMNTYWWQLKFIYQGLSPPVFRSTLEFDPGSKDRILAHKPYLRYFIAYILKFQIHEELCFAAGHTGDLRKCNIYGSKAAGKKLQ</sequence>
<evidence type="ECO:0000256" key="5">
    <source>
        <dbReference type="PIRSR" id="PIRSR601548-2"/>
    </source>
</evidence>
<dbReference type="EMBL" id="SEYY01024218">
    <property type="protein sequence ID" value="KAB7494290.1"/>
    <property type="molecule type" value="Genomic_DNA"/>
</dbReference>
<dbReference type="GO" id="GO:0004180">
    <property type="term" value="F:carboxypeptidase activity"/>
    <property type="evidence" value="ECO:0007669"/>
    <property type="project" value="UniProtKB-KW"/>
</dbReference>
<feature type="binding site" evidence="5">
    <location>
        <position position="400"/>
    </location>
    <ligand>
        <name>chloride</name>
        <dbReference type="ChEBI" id="CHEBI:17996"/>
        <label>1</label>
    </ligand>
</feature>
<evidence type="ECO:0000256" key="4">
    <source>
        <dbReference type="ARBA" id="ARBA00023180"/>
    </source>
</evidence>
<dbReference type="SUPFAM" id="SSF55486">
    <property type="entry name" value="Metalloproteases ('zincins'), catalytic domain"/>
    <property type="match status" value="1"/>
</dbReference>
<evidence type="ECO:0000313" key="11">
    <source>
        <dbReference type="EMBL" id="KAB7494290.1"/>
    </source>
</evidence>
<evidence type="ECO:0000256" key="2">
    <source>
        <dbReference type="ARBA" id="ARBA00022729"/>
    </source>
</evidence>
<evidence type="ECO:0000256" key="3">
    <source>
        <dbReference type="ARBA" id="ARBA00023157"/>
    </source>
</evidence>
<dbReference type="GO" id="GO:0008237">
    <property type="term" value="F:metallopeptidase activity"/>
    <property type="evidence" value="ECO:0007669"/>
    <property type="project" value="UniProtKB-KW"/>
</dbReference>
<feature type="binding site" evidence="6">
    <location>
        <position position="289"/>
    </location>
    <ligand>
        <name>Zn(2+)</name>
        <dbReference type="ChEBI" id="CHEBI:29105"/>
        <label>1</label>
        <note>catalytic</note>
    </ligand>
</feature>
<keyword evidence="10" id="KW-0645">Protease</keyword>
<dbReference type="EC" id="3.4.-.-" evidence="10"/>
<gene>
    <name evidence="11" type="ORF">Anas_03906</name>
</gene>
<dbReference type="OrthoDB" id="10029630at2759"/>
<evidence type="ECO:0000256" key="7">
    <source>
        <dbReference type="PIRSR" id="PIRSR601548-4"/>
    </source>
</evidence>
<dbReference type="GO" id="GO:0016020">
    <property type="term" value="C:membrane"/>
    <property type="evidence" value="ECO:0007669"/>
    <property type="project" value="InterPro"/>
</dbReference>
<feature type="binding site" evidence="5">
    <location>
        <position position="164"/>
    </location>
    <ligand>
        <name>chloride</name>
        <dbReference type="ChEBI" id="CHEBI:17996"/>
        <label>1</label>
    </ligand>
</feature>
<comment type="caution">
    <text evidence="11">The sequence shown here is derived from an EMBL/GenBank/DDBJ whole genome shotgun (WGS) entry which is preliminary data.</text>
</comment>
<protein>
    <recommendedName>
        <fullName evidence="10">Angiotensin-converting enzyme</fullName>
        <ecNumber evidence="10">3.4.-.-</ecNumber>
    </recommendedName>
</protein>
<dbReference type="GO" id="GO:0046872">
    <property type="term" value="F:metal ion binding"/>
    <property type="evidence" value="ECO:0007669"/>
    <property type="project" value="UniProtKB-KW"/>
</dbReference>
<evidence type="ECO:0000256" key="10">
    <source>
        <dbReference type="RuleBase" id="RU361144"/>
    </source>
</evidence>
<comment type="cofactor">
    <cofactor evidence="10">
        <name>Zn(2+)</name>
        <dbReference type="ChEBI" id="CHEBI:29105"/>
    </cofactor>
    <text evidence="10">Binds 2 Zn(2+) ions per subunit.</text>
</comment>
<comment type="caution">
    <text evidence="9">Lacks conserved residue(s) required for the propagation of feature annotation.</text>
</comment>
<dbReference type="AlphaFoldDB" id="A0A5N5SKS5"/>
<keyword evidence="10" id="KW-0378">Hydrolase</keyword>
<comment type="similarity">
    <text evidence="1 9 10">Belongs to the peptidase M2 family.</text>
</comment>
<reference evidence="11 12" key="1">
    <citation type="journal article" date="2019" name="PLoS Biol.">
        <title>Sex chromosomes control vertical transmission of feminizing Wolbachia symbionts in an isopod.</title>
        <authorList>
            <person name="Becking T."/>
            <person name="Chebbi M.A."/>
            <person name="Giraud I."/>
            <person name="Moumen B."/>
            <person name="Laverre T."/>
            <person name="Caubet Y."/>
            <person name="Peccoud J."/>
            <person name="Gilbert C."/>
            <person name="Cordaux R."/>
        </authorList>
    </citation>
    <scope>NUCLEOTIDE SEQUENCE [LARGE SCALE GENOMIC DNA]</scope>
    <source>
        <strain evidence="11">ANa2</strain>
        <tissue evidence="11">Whole body excluding digestive tract and cuticle</tissue>
    </source>
</reference>
<organism evidence="11 12">
    <name type="scientific">Armadillidium nasatum</name>
    <dbReference type="NCBI Taxonomy" id="96803"/>
    <lineage>
        <taxon>Eukaryota</taxon>
        <taxon>Metazoa</taxon>
        <taxon>Ecdysozoa</taxon>
        <taxon>Arthropoda</taxon>
        <taxon>Crustacea</taxon>
        <taxon>Multicrustacea</taxon>
        <taxon>Malacostraca</taxon>
        <taxon>Eumalacostraca</taxon>
        <taxon>Peracarida</taxon>
        <taxon>Isopoda</taxon>
        <taxon>Oniscidea</taxon>
        <taxon>Crinocheta</taxon>
        <taxon>Armadillidiidae</taxon>
        <taxon>Armadillidium</taxon>
    </lineage>
</organism>
<dbReference type="PANTHER" id="PTHR10514:SF27">
    <property type="entry name" value="ANGIOTENSIN-CONVERTING ENZYME"/>
    <property type="match status" value="1"/>
</dbReference>
<keyword evidence="2" id="KW-0732">Signal</keyword>
<dbReference type="Proteomes" id="UP000326759">
    <property type="component" value="Unassembled WGS sequence"/>
</dbReference>
<evidence type="ECO:0000256" key="1">
    <source>
        <dbReference type="ARBA" id="ARBA00008139"/>
    </source>
</evidence>
<dbReference type="Pfam" id="PF01401">
    <property type="entry name" value="Peptidase_M2"/>
    <property type="match status" value="2"/>
</dbReference>
<keyword evidence="10" id="KW-0482">Metalloprotease</keyword>
<dbReference type="GO" id="GO:0008241">
    <property type="term" value="F:peptidyl-dipeptidase activity"/>
    <property type="evidence" value="ECO:0007669"/>
    <property type="project" value="InterPro"/>
</dbReference>
<keyword evidence="3 7" id="KW-1015">Disulfide bond</keyword>
<dbReference type="CDD" id="cd06461">
    <property type="entry name" value="M2_ACE"/>
    <property type="match status" value="1"/>
</dbReference>
<accession>A0A5N5SKS5</accession>
<evidence type="ECO:0000313" key="12">
    <source>
        <dbReference type="Proteomes" id="UP000326759"/>
    </source>
</evidence>
<evidence type="ECO:0000256" key="8">
    <source>
        <dbReference type="PIRSR" id="PIRSR601548-8"/>
    </source>
</evidence>
<feature type="binding site" evidence="8">
    <location>
        <position position="289"/>
    </location>
    <ligand>
        <name>Zn(2+)</name>
        <dbReference type="ChEBI" id="CHEBI:29105"/>
        <label>2</label>
        <note>catalytic</note>
    </ligand>
</feature>